<accession>A0ABR1HN16</accession>
<dbReference type="InterPro" id="IPR029058">
    <property type="entry name" value="AB_hydrolase_fold"/>
</dbReference>
<dbReference type="Proteomes" id="UP001498476">
    <property type="component" value="Unassembled WGS sequence"/>
</dbReference>
<reference evidence="1 2" key="1">
    <citation type="journal article" date="2025" name="Microbiol. Resour. Announc.">
        <title>Draft genome sequences for Neonectria magnoliae and Neonectria punicea, canker pathogens of Liriodendron tulipifera and Acer saccharum in West Virginia.</title>
        <authorList>
            <person name="Petronek H.M."/>
            <person name="Kasson M.T."/>
            <person name="Metheny A.M."/>
            <person name="Stauder C.M."/>
            <person name="Lovett B."/>
            <person name="Lynch S.C."/>
            <person name="Garnas J.R."/>
            <person name="Kasson L.R."/>
            <person name="Stajich J.E."/>
        </authorList>
    </citation>
    <scope>NUCLEOTIDE SEQUENCE [LARGE SCALE GENOMIC DNA]</scope>
    <source>
        <strain evidence="1 2">NRRL 64653</strain>
    </source>
</reference>
<sequence length="292" mass="32909">MAKKIPSIPGFVAVSDQILVQDNQDESQRPPDHPQAILIFGWGDGLPKHVAKYSEGYRELFPNSKQIVILGPISKAFFTDLQQRSDQMAPVLKALDSLVSSDGKMPTVLAHAMSNTGGTNYASTLNAFQQKHNAPLPHQLLVLDSTPGSPFMTWENLKRWSRAMTLGTAAYFPWPFVVTQAIWVLTLLLNICAGWLTGREPPAVFSIRAIDDATFETKSARRLYLYSKEDDLIPWDDIESYRAQATEKGYETDAEMFEGTSHVGHMRMFPDKYWGAIQDSWRRAIQETSERK</sequence>
<proteinExistence type="predicted"/>
<evidence type="ECO:0008006" key="3">
    <source>
        <dbReference type="Google" id="ProtNLM"/>
    </source>
</evidence>
<evidence type="ECO:0000313" key="1">
    <source>
        <dbReference type="EMBL" id="KAK7422531.1"/>
    </source>
</evidence>
<dbReference type="PANTHER" id="PTHR12265">
    <property type="entry name" value="TRANSMEMBRANE PROTEIN 53"/>
    <property type="match status" value="1"/>
</dbReference>
<comment type="caution">
    <text evidence="1">The sequence shown here is derived from an EMBL/GenBank/DDBJ whole genome shotgun (WGS) entry which is preliminary data.</text>
</comment>
<dbReference type="SUPFAM" id="SSF53474">
    <property type="entry name" value="alpha/beta-Hydrolases"/>
    <property type="match status" value="1"/>
</dbReference>
<dbReference type="InterPro" id="IPR008547">
    <property type="entry name" value="DUF829_TMEM53"/>
</dbReference>
<dbReference type="Pfam" id="PF05705">
    <property type="entry name" value="DUF829"/>
    <property type="match status" value="1"/>
</dbReference>
<evidence type="ECO:0000313" key="2">
    <source>
        <dbReference type="Proteomes" id="UP001498476"/>
    </source>
</evidence>
<name>A0ABR1HN16_9HYPO</name>
<protein>
    <recommendedName>
        <fullName evidence="3">DUF829 domain-containing protein</fullName>
    </recommendedName>
</protein>
<keyword evidence="2" id="KW-1185">Reference proteome</keyword>
<dbReference type="PANTHER" id="PTHR12265:SF14">
    <property type="entry name" value="INDOLE-DITERPENE BIOSYNTHESIS PROTEIN PAXU"/>
    <property type="match status" value="1"/>
</dbReference>
<organism evidence="1 2">
    <name type="scientific">Neonectria punicea</name>
    <dbReference type="NCBI Taxonomy" id="979145"/>
    <lineage>
        <taxon>Eukaryota</taxon>
        <taxon>Fungi</taxon>
        <taxon>Dikarya</taxon>
        <taxon>Ascomycota</taxon>
        <taxon>Pezizomycotina</taxon>
        <taxon>Sordariomycetes</taxon>
        <taxon>Hypocreomycetidae</taxon>
        <taxon>Hypocreales</taxon>
        <taxon>Nectriaceae</taxon>
        <taxon>Neonectria</taxon>
    </lineage>
</organism>
<gene>
    <name evidence="1" type="ORF">QQX98_001545</name>
</gene>
<dbReference type="EMBL" id="JAZAVJ010000015">
    <property type="protein sequence ID" value="KAK7422531.1"/>
    <property type="molecule type" value="Genomic_DNA"/>
</dbReference>